<sequence>MDNVSEFLAHLYEFPEGEFMGPEVDQEQFLVHWGYTIYRTYYGPASDEKWAKLLKNIINGVENSLNELERGPPIFVVNPVKCASQPSENVCLASNNDTRLASRVALDNRFAPNGIIGAQDGTDV</sequence>
<dbReference type="KEGG" id="bze:COCCADRAFT_9490"/>
<dbReference type="OrthoDB" id="6499973at2759"/>
<protein>
    <submittedName>
        <fullName evidence="1">Uncharacterized protein</fullName>
    </submittedName>
</protein>
<evidence type="ECO:0000313" key="1">
    <source>
        <dbReference type="EMBL" id="EUC28068.1"/>
    </source>
</evidence>
<dbReference type="HOGENOM" id="CLU_2003511_0_0_1"/>
<keyword evidence="2" id="KW-1185">Reference proteome</keyword>
<name>W6XR33_COCC2</name>
<dbReference type="Proteomes" id="UP000053841">
    <property type="component" value="Unassembled WGS sequence"/>
</dbReference>
<gene>
    <name evidence="1" type="ORF">COCCADRAFT_9490</name>
</gene>
<proteinExistence type="predicted"/>
<dbReference type="EMBL" id="KI964846">
    <property type="protein sequence ID" value="EUC28068.1"/>
    <property type="molecule type" value="Genomic_DNA"/>
</dbReference>
<dbReference type="RefSeq" id="XP_007717624.1">
    <property type="nucleotide sequence ID" value="XM_007719434.1"/>
</dbReference>
<reference evidence="1 2" key="1">
    <citation type="journal article" date="2013" name="PLoS Genet.">
        <title>Comparative genome structure, secondary metabolite, and effector coding capacity across Cochliobolus pathogens.</title>
        <authorList>
            <person name="Condon B.J."/>
            <person name="Leng Y."/>
            <person name="Wu D."/>
            <person name="Bushley K.E."/>
            <person name="Ohm R.A."/>
            <person name="Otillar R."/>
            <person name="Martin J."/>
            <person name="Schackwitz W."/>
            <person name="Grimwood J."/>
            <person name="MohdZainudin N."/>
            <person name="Xue C."/>
            <person name="Wang R."/>
            <person name="Manning V.A."/>
            <person name="Dhillon B."/>
            <person name="Tu Z.J."/>
            <person name="Steffenson B.J."/>
            <person name="Salamov A."/>
            <person name="Sun H."/>
            <person name="Lowry S."/>
            <person name="LaButti K."/>
            <person name="Han J."/>
            <person name="Copeland A."/>
            <person name="Lindquist E."/>
            <person name="Barry K."/>
            <person name="Schmutz J."/>
            <person name="Baker S.E."/>
            <person name="Ciuffetti L.M."/>
            <person name="Grigoriev I.V."/>
            <person name="Zhong S."/>
            <person name="Turgeon B.G."/>
        </authorList>
    </citation>
    <scope>NUCLEOTIDE SEQUENCE [LARGE SCALE GENOMIC DNA]</scope>
    <source>
        <strain evidence="1 2">26-R-13</strain>
    </source>
</reference>
<organism evidence="1 2">
    <name type="scientific">Cochliobolus carbonum (strain 26-R-13)</name>
    <name type="common">Maize leaf spot fungus</name>
    <name type="synonym">Bipolaris zeicola</name>
    <dbReference type="NCBI Taxonomy" id="930089"/>
    <lineage>
        <taxon>Eukaryota</taxon>
        <taxon>Fungi</taxon>
        <taxon>Dikarya</taxon>
        <taxon>Ascomycota</taxon>
        <taxon>Pezizomycotina</taxon>
        <taxon>Dothideomycetes</taxon>
        <taxon>Pleosporomycetidae</taxon>
        <taxon>Pleosporales</taxon>
        <taxon>Pleosporineae</taxon>
        <taxon>Pleosporaceae</taxon>
        <taxon>Bipolaris</taxon>
    </lineage>
</organism>
<dbReference type="GeneID" id="19153844"/>
<evidence type="ECO:0000313" key="2">
    <source>
        <dbReference type="Proteomes" id="UP000053841"/>
    </source>
</evidence>
<dbReference type="AlphaFoldDB" id="W6XR33"/>
<accession>W6XR33</accession>